<dbReference type="CDD" id="cd16145">
    <property type="entry name" value="ARS_like"/>
    <property type="match status" value="1"/>
</dbReference>
<gene>
    <name evidence="4" type="ORF">SAMN05660841_00457</name>
</gene>
<reference evidence="5" key="1">
    <citation type="submission" date="2017-02" db="EMBL/GenBank/DDBJ databases">
        <authorList>
            <person name="Varghese N."/>
            <person name="Submissions S."/>
        </authorList>
    </citation>
    <scope>NUCLEOTIDE SEQUENCE [LARGE SCALE GENOMIC DNA]</scope>
    <source>
        <strain evidence="5">DSM 24091</strain>
    </source>
</reference>
<dbReference type="PANTHER" id="PTHR42693">
    <property type="entry name" value="ARYLSULFATASE FAMILY MEMBER"/>
    <property type="match status" value="1"/>
</dbReference>
<proteinExistence type="inferred from homology"/>
<comment type="similarity">
    <text evidence="1">Belongs to the sulfatase family.</text>
</comment>
<organism evidence="4 5">
    <name type="scientific">Sphingobacterium nematocida</name>
    <dbReference type="NCBI Taxonomy" id="1513896"/>
    <lineage>
        <taxon>Bacteria</taxon>
        <taxon>Pseudomonadati</taxon>
        <taxon>Bacteroidota</taxon>
        <taxon>Sphingobacteriia</taxon>
        <taxon>Sphingobacteriales</taxon>
        <taxon>Sphingobacteriaceae</taxon>
        <taxon>Sphingobacterium</taxon>
    </lineage>
</organism>
<accession>A0A1T5B3V3</accession>
<dbReference type="Pfam" id="PF00884">
    <property type="entry name" value="Sulfatase"/>
    <property type="match status" value="1"/>
</dbReference>
<dbReference type="AlphaFoldDB" id="A0A1T5B3V3"/>
<keyword evidence="2" id="KW-0378">Hydrolase</keyword>
<dbReference type="EMBL" id="FUZF01000001">
    <property type="protein sequence ID" value="SKB41981.1"/>
    <property type="molecule type" value="Genomic_DNA"/>
</dbReference>
<name>A0A1T5B3V3_9SPHI</name>
<dbReference type="InterPro" id="IPR000917">
    <property type="entry name" value="Sulfatase_N"/>
</dbReference>
<dbReference type="Proteomes" id="UP000190150">
    <property type="component" value="Unassembled WGS sequence"/>
</dbReference>
<feature type="domain" description="Sulfatase N-terminal" evidence="3">
    <location>
        <begin position="44"/>
        <end position="376"/>
    </location>
</feature>
<evidence type="ECO:0000313" key="4">
    <source>
        <dbReference type="EMBL" id="SKB41981.1"/>
    </source>
</evidence>
<evidence type="ECO:0000256" key="2">
    <source>
        <dbReference type="ARBA" id="ARBA00022801"/>
    </source>
</evidence>
<dbReference type="STRING" id="1513896.SAMN05660841_00457"/>
<dbReference type="PANTHER" id="PTHR42693:SF53">
    <property type="entry name" value="ENDO-4-O-SULFATASE"/>
    <property type="match status" value="1"/>
</dbReference>
<dbReference type="Gene3D" id="3.30.1120.10">
    <property type="match status" value="1"/>
</dbReference>
<dbReference type="InterPro" id="IPR050738">
    <property type="entry name" value="Sulfatase"/>
</dbReference>
<dbReference type="SUPFAM" id="SSF53649">
    <property type="entry name" value="Alkaline phosphatase-like"/>
    <property type="match status" value="1"/>
</dbReference>
<evidence type="ECO:0000313" key="5">
    <source>
        <dbReference type="Proteomes" id="UP000190150"/>
    </source>
</evidence>
<sequence>MYDVGGEKYILYIRIMKLLKPLSTLAALVLLLSPLQAQKTALKPNIIFILADDMGYGDIGSYGQKHIKTPVLDRLAAEGRRYTQFYAGSTVCAPSRASLMTGQHTGQVYIRGNGEVPLRNQDTIVTQVLKQAGYTNGMVGKWGLGLAGTTGTPEKKGWDFFTGFLHHVEGHFQLSNSVWRLQNGHSVKMKVDEDTYVNELFAKEAVRFIEENKDNPFFLYVSFTVPHAELKVPERYLKPYLNADGTSKFAPEKAQPAGLHYGEQPYPKAAYAAMVTSMDDYTGWILKKLDELGIAENTLVIFTSDNGTHKEGGRTMDDIMQVFESTGGLRGVKRDLYEGGIRTPFIAKWPGGIKPGTVSDFTGTFWDIMPTFAEMTKTKAPMNIDGVSFWKDLTSGKQIANRPLYWEFNEGGFKQAVRLGDWKAIRFYKDGKPQRTELYNIAKDRFERNDLSDQNRVKVSELERLMDQQRTESENKIFAIKREG</sequence>
<dbReference type="Gene3D" id="3.40.720.10">
    <property type="entry name" value="Alkaline Phosphatase, subunit A"/>
    <property type="match status" value="1"/>
</dbReference>
<dbReference type="GO" id="GO:0004065">
    <property type="term" value="F:arylsulfatase activity"/>
    <property type="evidence" value="ECO:0007669"/>
    <property type="project" value="TreeGrafter"/>
</dbReference>
<evidence type="ECO:0000259" key="3">
    <source>
        <dbReference type="Pfam" id="PF00884"/>
    </source>
</evidence>
<dbReference type="InterPro" id="IPR017850">
    <property type="entry name" value="Alkaline_phosphatase_core_sf"/>
</dbReference>
<protein>
    <submittedName>
        <fullName evidence="4">Arylsulfatase A</fullName>
    </submittedName>
</protein>
<keyword evidence="5" id="KW-1185">Reference proteome</keyword>
<evidence type="ECO:0000256" key="1">
    <source>
        <dbReference type="ARBA" id="ARBA00008779"/>
    </source>
</evidence>